<protein>
    <recommendedName>
        <fullName evidence="3">R13L1/DRL21-like LRR repeat region domain-containing protein</fullName>
    </recommendedName>
</protein>
<dbReference type="PANTHER" id="PTHR36766:SF70">
    <property type="entry name" value="DISEASE RESISTANCE PROTEIN RGA4"/>
    <property type="match status" value="1"/>
</dbReference>
<dbReference type="Pfam" id="PF25019">
    <property type="entry name" value="LRR_R13L1-DRL21"/>
    <property type="match status" value="1"/>
</dbReference>
<name>A0A498KCK0_MALDO</name>
<dbReference type="PANTHER" id="PTHR36766">
    <property type="entry name" value="PLANT BROAD-SPECTRUM MILDEW RESISTANCE PROTEIN RPW8"/>
    <property type="match status" value="1"/>
</dbReference>
<dbReference type="InterPro" id="IPR056789">
    <property type="entry name" value="LRR_R13L1-DRL21"/>
</dbReference>
<keyword evidence="1" id="KW-0433">Leucine-rich repeat</keyword>
<keyword evidence="5" id="KW-1185">Reference proteome</keyword>
<dbReference type="GO" id="GO:0006952">
    <property type="term" value="P:defense response"/>
    <property type="evidence" value="ECO:0007669"/>
    <property type="project" value="UniProtKB-KW"/>
</dbReference>
<dbReference type="EMBL" id="RDQH01000329">
    <property type="protein sequence ID" value="RXI04094.1"/>
    <property type="molecule type" value="Genomic_DNA"/>
</dbReference>
<sequence length="181" mass="20525">MEGRQHLTKLQQMCIGKTKFHGVQGHKIICIPVSCSNQLQMAPSLMHLTSLKLRGWPVYEFDGVETLPEWLGSLTSLTELRIGYCKNLTNLPSVQTMQRLTKLQSLRIEGCRHHGADWVKSLHIPQIITVAGDMNFYGLGNENARGKREFGFHSKLMRGSVSFFNFNHLSLSSNPNLDTNW</sequence>
<keyword evidence="2" id="KW-0611">Plant defense</keyword>
<evidence type="ECO:0000256" key="2">
    <source>
        <dbReference type="ARBA" id="ARBA00022821"/>
    </source>
</evidence>
<proteinExistence type="predicted"/>
<evidence type="ECO:0000259" key="3">
    <source>
        <dbReference type="Pfam" id="PF25019"/>
    </source>
</evidence>
<dbReference type="AlphaFoldDB" id="A0A498KCK0"/>
<accession>A0A498KCK0</accession>
<feature type="domain" description="R13L1/DRL21-like LRR repeat region" evidence="3">
    <location>
        <begin position="58"/>
        <end position="110"/>
    </location>
</feature>
<comment type="caution">
    <text evidence="4">The sequence shown here is derived from an EMBL/GenBank/DDBJ whole genome shotgun (WGS) entry which is preliminary data.</text>
</comment>
<dbReference type="SUPFAM" id="SSF52047">
    <property type="entry name" value="RNI-like"/>
    <property type="match status" value="1"/>
</dbReference>
<evidence type="ECO:0000313" key="5">
    <source>
        <dbReference type="Proteomes" id="UP000290289"/>
    </source>
</evidence>
<evidence type="ECO:0000313" key="4">
    <source>
        <dbReference type="EMBL" id="RXI04094.1"/>
    </source>
</evidence>
<reference evidence="4 5" key="1">
    <citation type="submission" date="2018-10" db="EMBL/GenBank/DDBJ databases">
        <title>A high-quality apple genome assembly.</title>
        <authorList>
            <person name="Hu J."/>
        </authorList>
    </citation>
    <scope>NUCLEOTIDE SEQUENCE [LARGE SCALE GENOMIC DNA]</scope>
    <source>
        <strain evidence="5">cv. HFTH1</strain>
        <tissue evidence="4">Young leaf</tissue>
    </source>
</reference>
<evidence type="ECO:0000256" key="1">
    <source>
        <dbReference type="ARBA" id="ARBA00022614"/>
    </source>
</evidence>
<organism evidence="4 5">
    <name type="scientific">Malus domestica</name>
    <name type="common">Apple</name>
    <name type="synonym">Pyrus malus</name>
    <dbReference type="NCBI Taxonomy" id="3750"/>
    <lineage>
        <taxon>Eukaryota</taxon>
        <taxon>Viridiplantae</taxon>
        <taxon>Streptophyta</taxon>
        <taxon>Embryophyta</taxon>
        <taxon>Tracheophyta</taxon>
        <taxon>Spermatophyta</taxon>
        <taxon>Magnoliopsida</taxon>
        <taxon>eudicotyledons</taxon>
        <taxon>Gunneridae</taxon>
        <taxon>Pentapetalae</taxon>
        <taxon>rosids</taxon>
        <taxon>fabids</taxon>
        <taxon>Rosales</taxon>
        <taxon>Rosaceae</taxon>
        <taxon>Amygdaloideae</taxon>
        <taxon>Maleae</taxon>
        <taxon>Malus</taxon>
    </lineage>
</organism>
<dbReference type="Gene3D" id="3.80.10.10">
    <property type="entry name" value="Ribonuclease Inhibitor"/>
    <property type="match status" value="1"/>
</dbReference>
<gene>
    <name evidence="4" type="ORF">DVH24_038368</name>
</gene>
<dbReference type="InterPro" id="IPR032675">
    <property type="entry name" value="LRR_dom_sf"/>
</dbReference>
<dbReference type="Proteomes" id="UP000290289">
    <property type="component" value="Chromosome 3"/>
</dbReference>